<accession>R7UYR4</accession>
<dbReference type="Pfam" id="PF16653">
    <property type="entry name" value="Sacchrp_dh_C"/>
    <property type="match status" value="1"/>
</dbReference>
<reference evidence="6" key="1">
    <citation type="submission" date="2012-12" db="EMBL/GenBank/DDBJ databases">
        <authorList>
            <person name="Hellsten U."/>
            <person name="Grimwood J."/>
            <person name="Chapman J.A."/>
            <person name="Shapiro H."/>
            <person name="Aerts A."/>
            <person name="Otillar R.P."/>
            <person name="Terry A.Y."/>
            <person name="Boore J.L."/>
            <person name="Simakov O."/>
            <person name="Marletaz F."/>
            <person name="Cho S.-J."/>
            <person name="Edsinger-Gonzales E."/>
            <person name="Havlak P."/>
            <person name="Kuo D.-H."/>
            <person name="Larsson T."/>
            <person name="Lv J."/>
            <person name="Arendt D."/>
            <person name="Savage R."/>
            <person name="Osoegawa K."/>
            <person name="de Jong P."/>
            <person name="Lindberg D.R."/>
            <person name="Seaver E.C."/>
            <person name="Weisblat D.A."/>
            <person name="Putnam N.H."/>
            <person name="Grigoriev I.V."/>
            <person name="Rokhsar D.S."/>
        </authorList>
    </citation>
    <scope>NUCLEOTIDE SEQUENCE</scope>
    <source>
        <strain evidence="6">I ESC-2004</strain>
    </source>
</reference>
<feature type="domain" description="Saccharopine dehydrogenase-like C-terminal" evidence="3">
    <location>
        <begin position="121"/>
        <end position="284"/>
    </location>
</feature>
<gene>
    <name evidence="4" type="ORF">CAPTEDRAFT_206627</name>
</gene>
<evidence type="ECO:0000259" key="3">
    <source>
        <dbReference type="Pfam" id="PF16653"/>
    </source>
</evidence>
<dbReference type="EMBL" id="AMQN01019974">
    <property type="status" value="NOT_ANNOTATED_CDS"/>
    <property type="molecule type" value="Genomic_DNA"/>
</dbReference>
<name>R7UYR4_CAPTE</name>
<dbReference type="GO" id="GO:0005737">
    <property type="term" value="C:cytoplasm"/>
    <property type="evidence" value="ECO:0007669"/>
    <property type="project" value="TreeGrafter"/>
</dbReference>
<organism evidence="4">
    <name type="scientific">Capitella teleta</name>
    <name type="common">Polychaete worm</name>
    <dbReference type="NCBI Taxonomy" id="283909"/>
    <lineage>
        <taxon>Eukaryota</taxon>
        <taxon>Metazoa</taxon>
        <taxon>Spiralia</taxon>
        <taxon>Lophotrochozoa</taxon>
        <taxon>Annelida</taxon>
        <taxon>Polychaeta</taxon>
        <taxon>Sedentaria</taxon>
        <taxon>Scolecida</taxon>
        <taxon>Capitellidae</taxon>
        <taxon>Capitella</taxon>
    </lineage>
</organism>
<keyword evidence="1" id="KW-0521">NADP</keyword>
<dbReference type="FunFam" id="3.30.360.10:FF:000008">
    <property type="entry name" value="Alpha-aminoadipic semialdehyde synthase, mitochondrial"/>
    <property type="match status" value="1"/>
</dbReference>
<dbReference type="EnsemblMetazoa" id="CapteT206627">
    <property type="protein sequence ID" value="CapteP206627"/>
    <property type="gene ID" value="CapteG206627"/>
</dbReference>
<keyword evidence="2" id="KW-0560">Oxidoreductase</keyword>
<evidence type="ECO:0000256" key="2">
    <source>
        <dbReference type="ARBA" id="ARBA00023002"/>
    </source>
</evidence>
<dbReference type="PANTHER" id="PTHR11133:SF22">
    <property type="entry name" value="ALPHA-AMINOADIPIC SEMIALDEHYDE SYNTHASE, MITOCHONDRIAL"/>
    <property type="match status" value="1"/>
</dbReference>
<dbReference type="PANTHER" id="PTHR11133">
    <property type="entry name" value="SACCHAROPINE DEHYDROGENASE"/>
    <property type="match status" value="1"/>
</dbReference>
<dbReference type="Gene3D" id="3.30.360.10">
    <property type="entry name" value="Dihydrodipicolinate Reductase, domain 2"/>
    <property type="match status" value="1"/>
</dbReference>
<dbReference type="SUPFAM" id="SSF55347">
    <property type="entry name" value="Glyceraldehyde-3-phosphate dehydrogenase-like, C-terminal domain"/>
    <property type="match status" value="1"/>
</dbReference>
<dbReference type="EMBL" id="AMQN01019973">
    <property type="status" value="NOT_ANNOTATED_CDS"/>
    <property type="molecule type" value="Genomic_DNA"/>
</dbReference>
<evidence type="ECO:0000313" key="4">
    <source>
        <dbReference type="EMBL" id="ELU11703.1"/>
    </source>
</evidence>
<dbReference type="InterPro" id="IPR032095">
    <property type="entry name" value="Sacchrp_dh-like_C"/>
</dbReference>
<dbReference type="STRING" id="283909.R7UYR4"/>
<proteinExistence type="predicted"/>
<dbReference type="GO" id="GO:0019878">
    <property type="term" value="P:lysine biosynthetic process via aminoadipic acid"/>
    <property type="evidence" value="ECO:0007669"/>
    <property type="project" value="TreeGrafter"/>
</dbReference>
<dbReference type="InterPro" id="IPR051168">
    <property type="entry name" value="AASS"/>
</dbReference>
<keyword evidence="6" id="KW-1185">Reference proteome</keyword>
<protein>
    <recommendedName>
        <fullName evidence="3">Saccharopine dehydrogenase-like C-terminal domain-containing protein</fullName>
    </recommendedName>
</protein>
<evidence type="ECO:0000313" key="5">
    <source>
        <dbReference type="EnsemblMetazoa" id="CapteP206627"/>
    </source>
</evidence>
<evidence type="ECO:0000313" key="6">
    <source>
        <dbReference type="Proteomes" id="UP000014760"/>
    </source>
</evidence>
<reference evidence="5" key="3">
    <citation type="submission" date="2015-06" db="UniProtKB">
        <authorList>
            <consortium name="EnsemblMetazoa"/>
        </authorList>
    </citation>
    <scope>IDENTIFICATION</scope>
</reference>
<dbReference type="OrthoDB" id="10059875at2759"/>
<dbReference type="EMBL" id="KB296490">
    <property type="protein sequence ID" value="ELU11703.1"/>
    <property type="molecule type" value="Genomic_DNA"/>
</dbReference>
<sequence>MGASWQRRETLCYIIAERQLGVCIWAEDDPVILDVLDPSQHEYMPSTSPVAQRMKDAPHVGLREAAQFREEIDRLARTFPNTVPELLEIHRSNDELEKMIQGHDLVIRAIDADITVMNEVGVDPGIDHMLAMECFDEVKAHGGKIKSFVSWCGGLPAPEDSATPLRYKFSWSPRGVLLNVLSGAKYLENGKVVEIGAGGSLLDSAFDLDFLPGFNIEGFPNRDSTVYSRLYGIESAQTVIRGTIRYKGFIEVMKGLVQLGLIDETPHALLHMDGPDVTWMSASVHWIMDIRQPWHGISPDFSGIFEAIWVIPEIDANTGRSCEAIMSGLFLDSALPGFDSCGGPGDAAQLRPVPHAAATVQQRTARAFSGRWRRLVRFLEGFRGRENAAKISVLQTVSHARCCDWKAKQKQGATCVDR</sequence>
<dbReference type="GO" id="GO:0004753">
    <property type="term" value="F:saccharopine dehydrogenase activity"/>
    <property type="evidence" value="ECO:0007669"/>
    <property type="project" value="TreeGrafter"/>
</dbReference>
<dbReference type="HOGENOM" id="CLU_657637_0_0_1"/>
<dbReference type="AlphaFoldDB" id="R7UYR4"/>
<evidence type="ECO:0000256" key="1">
    <source>
        <dbReference type="ARBA" id="ARBA00022857"/>
    </source>
</evidence>
<dbReference type="Proteomes" id="UP000014760">
    <property type="component" value="Unassembled WGS sequence"/>
</dbReference>
<reference evidence="4 6" key="2">
    <citation type="journal article" date="2013" name="Nature">
        <title>Insights into bilaterian evolution from three spiralian genomes.</title>
        <authorList>
            <person name="Simakov O."/>
            <person name="Marletaz F."/>
            <person name="Cho S.J."/>
            <person name="Edsinger-Gonzales E."/>
            <person name="Havlak P."/>
            <person name="Hellsten U."/>
            <person name="Kuo D.H."/>
            <person name="Larsson T."/>
            <person name="Lv J."/>
            <person name="Arendt D."/>
            <person name="Savage R."/>
            <person name="Osoegawa K."/>
            <person name="de Jong P."/>
            <person name="Grimwood J."/>
            <person name="Chapman J.A."/>
            <person name="Shapiro H."/>
            <person name="Aerts A."/>
            <person name="Otillar R.P."/>
            <person name="Terry A.Y."/>
            <person name="Boore J.L."/>
            <person name="Grigoriev I.V."/>
            <person name="Lindberg D.R."/>
            <person name="Seaver E.C."/>
            <person name="Weisblat D.A."/>
            <person name="Putnam N.H."/>
            <person name="Rokhsar D.S."/>
        </authorList>
    </citation>
    <scope>NUCLEOTIDE SEQUENCE</scope>
    <source>
        <strain evidence="4 6">I ESC-2004</strain>
    </source>
</reference>